<comment type="caution">
    <text evidence="1">The sequence shown here is derived from an EMBL/GenBank/DDBJ whole genome shotgun (WGS) entry which is preliminary data.</text>
</comment>
<dbReference type="RefSeq" id="WP_343926857.1">
    <property type="nucleotide sequence ID" value="NZ_BAAAKW010000071.1"/>
</dbReference>
<reference evidence="1 2" key="1">
    <citation type="journal article" date="2019" name="Int. J. Syst. Evol. Microbiol.">
        <title>The Global Catalogue of Microorganisms (GCM) 10K type strain sequencing project: providing services to taxonomists for standard genome sequencing and annotation.</title>
        <authorList>
            <consortium name="The Broad Institute Genomics Platform"/>
            <consortium name="The Broad Institute Genome Sequencing Center for Infectious Disease"/>
            <person name="Wu L."/>
            <person name="Ma J."/>
        </authorList>
    </citation>
    <scope>NUCLEOTIDE SEQUENCE [LARGE SCALE GENOMIC DNA]</scope>
    <source>
        <strain evidence="1 2">JCM 12762</strain>
    </source>
</reference>
<dbReference type="Gene3D" id="1.10.357.10">
    <property type="entry name" value="Tetracycline Repressor, domain 2"/>
    <property type="match status" value="1"/>
</dbReference>
<name>A0ABN1W2J0_9MICO</name>
<dbReference type="EMBL" id="BAAAKW010000071">
    <property type="protein sequence ID" value="GAA1228329.1"/>
    <property type="molecule type" value="Genomic_DNA"/>
</dbReference>
<proteinExistence type="predicted"/>
<evidence type="ECO:0000313" key="2">
    <source>
        <dbReference type="Proteomes" id="UP001500943"/>
    </source>
</evidence>
<dbReference type="Proteomes" id="UP001500943">
    <property type="component" value="Unassembled WGS sequence"/>
</dbReference>
<organism evidence="1 2">
    <name type="scientific">Rhodoglobus aureus</name>
    <dbReference type="NCBI Taxonomy" id="191497"/>
    <lineage>
        <taxon>Bacteria</taxon>
        <taxon>Bacillati</taxon>
        <taxon>Actinomycetota</taxon>
        <taxon>Actinomycetes</taxon>
        <taxon>Micrococcales</taxon>
        <taxon>Microbacteriaceae</taxon>
        <taxon>Rhodoglobus</taxon>
    </lineage>
</organism>
<evidence type="ECO:0000313" key="1">
    <source>
        <dbReference type="EMBL" id="GAA1228329.1"/>
    </source>
</evidence>
<keyword evidence="2" id="KW-1185">Reference proteome</keyword>
<gene>
    <name evidence="1" type="ORF">GCM10009655_28670</name>
</gene>
<accession>A0ABN1W2J0</accession>
<protein>
    <submittedName>
        <fullName evidence="1">Uncharacterized protein</fullName>
    </submittedName>
</protein>
<sequence>MTTTNRHQQIEQALTDLHHAGVRVSIAAIATHTGIARATLYRHPELIALINEHRAHIGTDLTLTGLHTDIVHLRIGIDALAERVRHHEERLRHLERGRATGSKT</sequence>